<dbReference type="InterPro" id="IPR000089">
    <property type="entry name" value="Biotin_lipoyl"/>
</dbReference>
<name>R2SJZ6_9ENTE</name>
<keyword evidence="2" id="KW-0175">Coiled coil</keyword>
<dbReference type="InterPro" id="IPR011053">
    <property type="entry name" value="Single_hybrid_motif"/>
</dbReference>
<dbReference type="eggNOG" id="COG0845">
    <property type="taxonomic scope" value="Bacteria"/>
</dbReference>
<proteinExistence type="predicted"/>
<gene>
    <name evidence="4" type="ORF">UAU_02864</name>
</gene>
<dbReference type="GO" id="GO:0030313">
    <property type="term" value="C:cell envelope"/>
    <property type="evidence" value="ECO:0007669"/>
    <property type="project" value="UniProtKB-SubCell"/>
</dbReference>
<dbReference type="CDD" id="cd06850">
    <property type="entry name" value="biotinyl_domain"/>
    <property type="match status" value="1"/>
</dbReference>
<dbReference type="Gene3D" id="2.40.30.170">
    <property type="match status" value="1"/>
</dbReference>
<dbReference type="STRING" id="160454.RV10_GL004695"/>
<reference evidence="4 5" key="1">
    <citation type="submission" date="2013-02" db="EMBL/GenBank/DDBJ databases">
        <title>The Genome Sequence of Enterococcus pallens BAA-351.</title>
        <authorList>
            <consortium name="The Broad Institute Genome Sequencing Platform"/>
            <consortium name="The Broad Institute Genome Sequencing Center for Infectious Disease"/>
            <person name="Earl A.M."/>
            <person name="Gilmore M.S."/>
            <person name="Lebreton F."/>
            <person name="Walker B."/>
            <person name="Young S.K."/>
            <person name="Zeng Q."/>
            <person name="Gargeya S."/>
            <person name="Fitzgerald M."/>
            <person name="Haas B."/>
            <person name="Abouelleil A."/>
            <person name="Alvarado L."/>
            <person name="Arachchi H.M."/>
            <person name="Berlin A.M."/>
            <person name="Chapman S.B."/>
            <person name="Dewar J."/>
            <person name="Goldberg J."/>
            <person name="Griggs A."/>
            <person name="Gujja S."/>
            <person name="Hansen M."/>
            <person name="Howarth C."/>
            <person name="Imamovic A."/>
            <person name="Larimer J."/>
            <person name="McCowan C."/>
            <person name="Murphy C."/>
            <person name="Neiman D."/>
            <person name="Pearson M."/>
            <person name="Priest M."/>
            <person name="Roberts A."/>
            <person name="Saif S."/>
            <person name="Shea T."/>
            <person name="Sisk P."/>
            <person name="Sykes S."/>
            <person name="Wortman J."/>
            <person name="Nusbaum C."/>
            <person name="Birren B."/>
        </authorList>
    </citation>
    <scope>NUCLEOTIDE SEQUENCE [LARGE SCALE GENOMIC DNA]</scope>
    <source>
        <strain evidence="4 5">ATCC BAA-351</strain>
    </source>
</reference>
<evidence type="ECO:0000256" key="2">
    <source>
        <dbReference type="ARBA" id="ARBA00023054"/>
    </source>
</evidence>
<sequence>MKKKIAIGLLVVAVMASLVLSWLAYSQKNNGETSAADKAAATQKTEAATSMFGTVEATDKYTVFSPSAGKVSNVNLLNGQEVKKQETLLQITTGEESNDVSAKTEGVITKLLVSDGQPIQEGQALLEIADDSKQRVAVDADEVDVKDIRVGDLVDIELDSQPNEEYEGKIEYISSVGENRQNATYYKVYVSFNPNKDVLLGMSATVFTR</sequence>
<evidence type="ECO:0000256" key="1">
    <source>
        <dbReference type="ARBA" id="ARBA00004196"/>
    </source>
</evidence>
<dbReference type="Gene3D" id="2.40.50.100">
    <property type="match status" value="1"/>
</dbReference>
<dbReference type="SUPFAM" id="SSF51230">
    <property type="entry name" value="Single hybrid motif"/>
    <property type="match status" value="1"/>
</dbReference>
<comment type="subcellular location">
    <subcellularLocation>
        <location evidence="1">Cell envelope</location>
    </subcellularLocation>
</comment>
<dbReference type="Pfam" id="PF25997">
    <property type="entry name" value="BSH_YhbJ"/>
    <property type="match status" value="1"/>
</dbReference>
<comment type="caution">
    <text evidence="4">The sequence shown here is derived from an EMBL/GenBank/DDBJ whole genome shotgun (WGS) entry which is preliminary data.</text>
</comment>
<evidence type="ECO:0000313" key="4">
    <source>
        <dbReference type="EMBL" id="EOH93221.1"/>
    </source>
</evidence>
<organism evidence="4 5">
    <name type="scientific">Enterococcus pallens ATCC BAA-351</name>
    <dbReference type="NCBI Taxonomy" id="1158607"/>
    <lineage>
        <taxon>Bacteria</taxon>
        <taxon>Bacillati</taxon>
        <taxon>Bacillota</taxon>
        <taxon>Bacilli</taxon>
        <taxon>Lactobacillales</taxon>
        <taxon>Enterococcaceae</taxon>
        <taxon>Enterococcus</taxon>
    </lineage>
</organism>
<feature type="domain" description="Lipoyl-binding" evidence="3">
    <location>
        <begin position="52"/>
        <end position="129"/>
    </location>
</feature>
<dbReference type="OrthoDB" id="9811754at2"/>
<dbReference type="PANTHER" id="PTHR32347">
    <property type="entry name" value="EFFLUX SYSTEM COMPONENT YKNX-RELATED"/>
    <property type="match status" value="1"/>
</dbReference>
<dbReference type="PATRIC" id="fig|1158607.3.peg.2855"/>
<dbReference type="EMBL" id="AJAQ01000018">
    <property type="protein sequence ID" value="EOH93221.1"/>
    <property type="molecule type" value="Genomic_DNA"/>
</dbReference>
<accession>R2SJZ6</accession>
<dbReference type="HOGENOM" id="CLU_1313820_0_0_9"/>
<dbReference type="RefSeq" id="WP_010757847.1">
    <property type="nucleotide sequence ID" value="NZ_ASWD01000001.1"/>
</dbReference>
<dbReference type="PROSITE" id="PS50968">
    <property type="entry name" value="BIOTINYL_LIPOYL"/>
    <property type="match status" value="1"/>
</dbReference>
<dbReference type="PANTHER" id="PTHR32347:SF23">
    <property type="entry name" value="BLL5650 PROTEIN"/>
    <property type="match status" value="1"/>
</dbReference>
<evidence type="ECO:0000313" key="5">
    <source>
        <dbReference type="Proteomes" id="UP000013782"/>
    </source>
</evidence>
<dbReference type="InterPro" id="IPR058635">
    <property type="entry name" value="BSH_YhbJ"/>
</dbReference>
<dbReference type="Proteomes" id="UP000013782">
    <property type="component" value="Unassembled WGS sequence"/>
</dbReference>
<keyword evidence="5" id="KW-1185">Reference proteome</keyword>
<evidence type="ECO:0000259" key="3">
    <source>
        <dbReference type="PROSITE" id="PS50968"/>
    </source>
</evidence>
<dbReference type="InterPro" id="IPR050465">
    <property type="entry name" value="UPF0194_transport"/>
</dbReference>
<dbReference type="AlphaFoldDB" id="R2SJZ6"/>
<protein>
    <recommendedName>
        <fullName evidence="3">Lipoyl-binding domain-containing protein</fullName>
    </recommendedName>
</protein>